<dbReference type="EMBL" id="ML977503">
    <property type="protein sequence ID" value="KAF2130882.1"/>
    <property type="molecule type" value="Genomic_DNA"/>
</dbReference>
<dbReference type="RefSeq" id="XP_033525269.1">
    <property type="nucleotide sequence ID" value="XM_033666590.1"/>
</dbReference>
<evidence type="ECO:0000313" key="2">
    <source>
        <dbReference type="EMBL" id="KAF2130882.1"/>
    </source>
</evidence>
<dbReference type="Gene3D" id="2.40.320.10">
    <property type="entry name" value="Hypothetical Protein Pfu-838710-001"/>
    <property type="match status" value="1"/>
</dbReference>
<dbReference type="GO" id="GO:0042357">
    <property type="term" value="P:thiamine diphosphate metabolic process"/>
    <property type="evidence" value="ECO:0007669"/>
    <property type="project" value="TreeGrafter"/>
</dbReference>
<protein>
    <recommendedName>
        <fullName evidence="1">CYTH domain-containing protein</fullName>
    </recommendedName>
</protein>
<sequence length="268" mass="30099">MALKSSLKAFHCLKQSTTPTTFYNPISIPHIFLKLYPIMRRGLISNTKPTHLRTVTLEVERKFTPTPSSITRLRENSSTHPFKSHTYLGSKPIHDIYYDAACRLMDKGIYIRTRNGAWEAKTRKGGDLVNSQCCEVSGYGSVTRILQDAVGREWKPDMLGKVAEWKMERMEWEVEGFGVVVDESVFEVGVLAGALIVRHCVGEVELCRGVEGGGEEEVGREMDGRIERFMRDHGDVFPVCGGMAQGKLSAYFECVERLRGVRDGPHLG</sequence>
<accession>A0A6A6AFY2</accession>
<dbReference type="InterPro" id="IPR023577">
    <property type="entry name" value="CYTH_domain"/>
</dbReference>
<dbReference type="Pfam" id="PF01928">
    <property type="entry name" value="CYTH"/>
    <property type="match status" value="1"/>
</dbReference>
<dbReference type="GeneID" id="54407022"/>
<feature type="domain" description="CYTH" evidence="1">
    <location>
        <begin position="57"/>
        <end position="209"/>
    </location>
</feature>
<dbReference type="AlphaFoldDB" id="A0A6A6AFY2"/>
<dbReference type="InterPro" id="IPR039582">
    <property type="entry name" value="THTPA"/>
</dbReference>
<evidence type="ECO:0000313" key="3">
    <source>
        <dbReference type="Proteomes" id="UP000799771"/>
    </source>
</evidence>
<evidence type="ECO:0000259" key="1">
    <source>
        <dbReference type="Pfam" id="PF01928"/>
    </source>
</evidence>
<proteinExistence type="predicted"/>
<dbReference type="OrthoDB" id="442176at2759"/>
<dbReference type="Proteomes" id="UP000799771">
    <property type="component" value="Unassembled WGS sequence"/>
</dbReference>
<gene>
    <name evidence="2" type="ORF">P153DRAFT_355692</name>
</gene>
<dbReference type="PANTHER" id="PTHR14586:SF1">
    <property type="entry name" value="THIAMINE-TRIPHOSPHATASE"/>
    <property type="match status" value="1"/>
</dbReference>
<organism evidence="2 3">
    <name type="scientific">Dothidotthia symphoricarpi CBS 119687</name>
    <dbReference type="NCBI Taxonomy" id="1392245"/>
    <lineage>
        <taxon>Eukaryota</taxon>
        <taxon>Fungi</taxon>
        <taxon>Dikarya</taxon>
        <taxon>Ascomycota</taxon>
        <taxon>Pezizomycotina</taxon>
        <taxon>Dothideomycetes</taxon>
        <taxon>Pleosporomycetidae</taxon>
        <taxon>Pleosporales</taxon>
        <taxon>Dothidotthiaceae</taxon>
        <taxon>Dothidotthia</taxon>
    </lineage>
</organism>
<reference evidence="2" key="1">
    <citation type="journal article" date="2020" name="Stud. Mycol.">
        <title>101 Dothideomycetes genomes: a test case for predicting lifestyles and emergence of pathogens.</title>
        <authorList>
            <person name="Haridas S."/>
            <person name="Albert R."/>
            <person name="Binder M."/>
            <person name="Bloem J."/>
            <person name="Labutti K."/>
            <person name="Salamov A."/>
            <person name="Andreopoulos B."/>
            <person name="Baker S."/>
            <person name="Barry K."/>
            <person name="Bills G."/>
            <person name="Bluhm B."/>
            <person name="Cannon C."/>
            <person name="Castanera R."/>
            <person name="Culley D."/>
            <person name="Daum C."/>
            <person name="Ezra D."/>
            <person name="Gonzalez J."/>
            <person name="Henrissat B."/>
            <person name="Kuo A."/>
            <person name="Liang C."/>
            <person name="Lipzen A."/>
            <person name="Lutzoni F."/>
            <person name="Magnuson J."/>
            <person name="Mondo S."/>
            <person name="Nolan M."/>
            <person name="Ohm R."/>
            <person name="Pangilinan J."/>
            <person name="Park H.-J."/>
            <person name="Ramirez L."/>
            <person name="Alfaro M."/>
            <person name="Sun H."/>
            <person name="Tritt A."/>
            <person name="Yoshinaga Y."/>
            <person name="Zwiers L.-H."/>
            <person name="Turgeon B."/>
            <person name="Goodwin S."/>
            <person name="Spatafora J."/>
            <person name="Crous P."/>
            <person name="Grigoriev I."/>
        </authorList>
    </citation>
    <scope>NUCLEOTIDE SEQUENCE</scope>
    <source>
        <strain evidence="2">CBS 119687</strain>
    </source>
</reference>
<dbReference type="PANTHER" id="PTHR14586">
    <property type="entry name" value="THIAMINE-TRIPHOSPHATASE"/>
    <property type="match status" value="1"/>
</dbReference>
<dbReference type="SUPFAM" id="SSF55154">
    <property type="entry name" value="CYTH-like phosphatases"/>
    <property type="match status" value="1"/>
</dbReference>
<keyword evidence="3" id="KW-1185">Reference proteome</keyword>
<dbReference type="GO" id="GO:0000287">
    <property type="term" value="F:magnesium ion binding"/>
    <property type="evidence" value="ECO:0007669"/>
    <property type="project" value="TreeGrafter"/>
</dbReference>
<dbReference type="InterPro" id="IPR033469">
    <property type="entry name" value="CYTH-like_dom_sf"/>
</dbReference>
<name>A0A6A6AFY2_9PLEO</name>
<dbReference type="GO" id="GO:0050333">
    <property type="term" value="F:thiamine triphosphate phosphatase activity"/>
    <property type="evidence" value="ECO:0007669"/>
    <property type="project" value="InterPro"/>
</dbReference>